<evidence type="ECO:0000313" key="3">
    <source>
        <dbReference type="Proteomes" id="UP000054721"/>
    </source>
</evidence>
<reference evidence="2 3" key="1">
    <citation type="submission" date="2015-05" db="EMBL/GenBank/DDBJ databases">
        <title>Evolution of Trichinella species and genotypes.</title>
        <authorList>
            <person name="Korhonen P.K."/>
            <person name="Edoardo P."/>
            <person name="Giuseppe L.R."/>
            <person name="Gasser R.B."/>
        </authorList>
    </citation>
    <scope>NUCLEOTIDE SEQUENCE [LARGE SCALE GENOMIC DNA]</scope>
    <source>
        <strain evidence="2">ISS10</strain>
    </source>
</reference>
<proteinExistence type="predicted"/>
<evidence type="ECO:0000256" key="1">
    <source>
        <dbReference type="SAM" id="MobiDB-lite"/>
    </source>
</evidence>
<dbReference type="AlphaFoldDB" id="A0A0V1KMG1"/>
<feature type="region of interest" description="Disordered" evidence="1">
    <location>
        <begin position="1"/>
        <end position="103"/>
    </location>
</feature>
<organism evidence="2 3">
    <name type="scientific">Trichinella nativa</name>
    <dbReference type="NCBI Taxonomy" id="6335"/>
    <lineage>
        <taxon>Eukaryota</taxon>
        <taxon>Metazoa</taxon>
        <taxon>Ecdysozoa</taxon>
        <taxon>Nematoda</taxon>
        <taxon>Enoplea</taxon>
        <taxon>Dorylaimia</taxon>
        <taxon>Trichinellida</taxon>
        <taxon>Trichinellidae</taxon>
        <taxon>Trichinella</taxon>
    </lineage>
</organism>
<gene>
    <name evidence="2" type="ORF">T02_8778</name>
</gene>
<dbReference type="Proteomes" id="UP000054721">
    <property type="component" value="Unassembled WGS sequence"/>
</dbReference>
<dbReference type="EMBL" id="JYDW01000396">
    <property type="protein sequence ID" value="KRZ48504.1"/>
    <property type="molecule type" value="Genomic_DNA"/>
</dbReference>
<comment type="caution">
    <text evidence="2">The sequence shown here is derived from an EMBL/GenBank/DDBJ whole genome shotgun (WGS) entry which is preliminary data.</text>
</comment>
<accession>A0A0V1KMG1</accession>
<keyword evidence="3" id="KW-1185">Reference proteome</keyword>
<sequence length="103" mass="11212">MSRCGGGEGPARRLFHFFPPQLRRSTSTPGDTLFFFPDAGGRPDVRKRRSTSTPGDTLSTSCPSFTPSYRSTSTPGGTLSFSENPRGRPDIRKRRSTSTPGDT</sequence>
<evidence type="ECO:0000313" key="2">
    <source>
        <dbReference type="EMBL" id="KRZ48504.1"/>
    </source>
</evidence>
<feature type="compositionally biased region" description="Polar residues" evidence="1">
    <location>
        <begin position="51"/>
        <end position="83"/>
    </location>
</feature>
<feature type="non-terminal residue" evidence="2">
    <location>
        <position position="103"/>
    </location>
</feature>
<name>A0A0V1KMG1_9BILA</name>
<protein>
    <submittedName>
        <fullName evidence="2">Uncharacterized protein</fullName>
    </submittedName>
</protein>